<keyword evidence="1" id="KW-0732">Signal</keyword>
<sequence length="1293" mass="143217">MSVLSLSILSITNVDADVSPYQGKDYFRIVVEVDGEAKSTCLGNSEPSSLSVSWNHTFHFTTTRASRVLFSIRAFALSTGQIVQIGEDIQLSVGELLSRRDATNETSLTIMGDGLTYGPRLNLVVTEAAERVLPPNIVPVHDCIGQLRVLAASMTNSVQQKRSLANLSVAMTVQRAILDFYPTGHPNRAGALSSLASTLWMCCQVSKNDAILSETIKYEEELVSLHPPGDPDRHSALAGVAGSYFTRYQAQGNVVDLVSAIRQGEEAIELQSKDHRHRRMYLGNLALCYQERNTLLGDEADLHRAIELQEEAIALPASGGPDHWLQLSNLSKSLLARYRLRGSLDDLQRCVVLSEEAVSIQPQDHPDRGSMLDALGVVLTSRYQEQGNTSDLEQAIRLHQEALSLILPGHPSRPIATANLARDLLFQYTLDGDLAKLHRVIALLEEALAHHTAGNVYRPLSLGMLSFSLLTRYEVQGNSDDLYRSLELALEALPLHPEGHSERPACLRHLAICLRARYSLQGNVQDFHQAIEYQEEALRLMPPHHAERHRALDQLSCSLHRRYRLLWNKADLLQAISLQRDVLAMMPPSHPQRIYSVGNMAICLHSSFELSQDMQEFNEVIALEQEALSLAPRGHSDRNQCLANLGTSLQTRFDYQGDLADLHQAINLQEEALELRISSNSIHQSTTTAYLANALLQRHRTQGKNPLVPGTKPLSTEGGANDDVVEAFRLYGTLKGLIPSTELCLAAREWVYHAELYNHPSVLDAYQTAISTLDRYAAASSSVVRRHQVLPPGLMTLVNDAFSCALRKNDPETAVQLLEQGRGILWTQLARFTTPLEELSSRGGDGEVLAKEFRRLSILLQQFTTSQETPGSNSGDSSRSLTTPVVRRDYIELEREWSCIVDQIRVQDGFARFLLPPLFAHLREAAREGPVIIVNTSKYTSDALIILHTQSPIHVPLSLDQEAIINLSSRFSRLIRDFPSASQKVESQDSDSQSRLREYRNMLITQLRFLWNAVVQPVMEQLEDIHPIGGRIWWCPAAQFPSLPLHAAGPYRKGQKNLSGLYVSSYTPSLSALARARSRSTPSATLSASQPSSASDLPTFALVGQAKPLTGAELQNVEQEFEAIREVLPGSMSLDRLDDDLATDEGVVNVLQTHSWAHLACHGNQDFSQPFNSSFAMKNGPLTLLRIIQTKLGNPEFAFLSACHTAVVDKSTPDEVIHLGAAMQFAGFKSVIATMWGVDDGYAHVMVKAFYKNMFEGIPDYRRAAECLNKAANRDVVGSVPIDQRIVFIHIGA</sequence>
<proteinExistence type="predicted"/>
<feature type="domain" description="CHAT" evidence="2">
    <location>
        <begin position="1007"/>
        <end position="1271"/>
    </location>
</feature>
<gene>
    <name evidence="3" type="ORF">HYDPIDRAFT_31523</name>
</gene>
<dbReference type="Proteomes" id="UP000053820">
    <property type="component" value="Unassembled WGS sequence"/>
</dbReference>
<evidence type="ECO:0000313" key="4">
    <source>
        <dbReference type="Proteomes" id="UP000053820"/>
    </source>
</evidence>
<keyword evidence="4" id="KW-1185">Reference proteome</keyword>
<organism evidence="3 4">
    <name type="scientific">Hydnomerulius pinastri MD-312</name>
    <dbReference type="NCBI Taxonomy" id="994086"/>
    <lineage>
        <taxon>Eukaryota</taxon>
        <taxon>Fungi</taxon>
        <taxon>Dikarya</taxon>
        <taxon>Basidiomycota</taxon>
        <taxon>Agaricomycotina</taxon>
        <taxon>Agaricomycetes</taxon>
        <taxon>Agaricomycetidae</taxon>
        <taxon>Boletales</taxon>
        <taxon>Boletales incertae sedis</taxon>
        <taxon>Leucogyrophana</taxon>
    </lineage>
</organism>
<dbReference type="SUPFAM" id="SSF48452">
    <property type="entry name" value="TPR-like"/>
    <property type="match status" value="1"/>
</dbReference>
<accession>A0A0C9VTF3</accession>
<reference evidence="3 4" key="1">
    <citation type="submission" date="2014-04" db="EMBL/GenBank/DDBJ databases">
        <title>Evolutionary Origins and Diversification of the Mycorrhizal Mutualists.</title>
        <authorList>
            <consortium name="DOE Joint Genome Institute"/>
            <consortium name="Mycorrhizal Genomics Consortium"/>
            <person name="Kohler A."/>
            <person name="Kuo A."/>
            <person name="Nagy L.G."/>
            <person name="Floudas D."/>
            <person name="Copeland A."/>
            <person name="Barry K.W."/>
            <person name="Cichocki N."/>
            <person name="Veneault-Fourrey C."/>
            <person name="LaButti K."/>
            <person name="Lindquist E.A."/>
            <person name="Lipzen A."/>
            <person name="Lundell T."/>
            <person name="Morin E."/>
            <person name="Murat C."/>
            <person name="Riley R."/>
            <person name="Ohm R."/>
            <person name="Sun H."/>
            <person name="Tunlid A."/>
            <person name="Henrissat B."/>
            <person name="Grigoriev I.V."/>
            <person name="Hibbett D.S."/>
            <person name="Martin F."/>
        </authorList>
    </citation>
    <scope>NUCLEOTIDE SEQUENCE [LARGE SCALE GENOMIC DNA]</scope>
    <source>
        <strain evidence="3 4">MD-312</strain>
    </source>
</reference>
<dbReference type="PANTHER" id="PTHR19959:SF119">
    <property type="entry name" value="FUNGAL LIPASE-LIKE DOMAIN-CONTAINING PROTEIN"/>
    <property type="match status" value="1"/>
</dbReference>
<dbReference type="HOGENOM" id="CLU_001305_0_1_1"/>
<dbReference type="SUPFAM" id="SSF81901">
    <property type="entry name" value="HCP-like"/>
    <property type="match status" value="1"/>
</dbReference>
<protein>
    <recommendedName>
        <fullName evidence="2">CHAT domain-containing protein</fullName>
    </recommendedName>
</protein>
<evidence type="ECO:0000313" key="3">
    <source>
        <dbReference type="EMBL" id="KIJ61220.1"/>
    </source>
</evidence>
<dbReference type="InterPro" id="IPR011990">
    <property type="entry name" value="TPR-like_helical_dom_sf"/>
</dbReference>
<dbReference type="OrthoDB" id="9991317at2759"/>
<name>A0A0C9VTF3_9AGAM</name>
<feature type="signal peptide" evidence="1">
    <location>
        <begin position="1"/>
        <end position="16"/>
    </location>
</feature>
<dbReference type="PANTHER" id="PTHR19959">
    <property type="entry name" value="KINESIN LIGHT CHAIN"/>
    <property type="match status" value="1"/>
</dbReference>
<dbReference type="InterPro" id="IPR024983">
    <property type="entry name" value="CHAT_dom"/>
</dbReference>
<evidence type="ECO:0000259" key="2">
    <source>
        <dbReference type="Pfam" id="PF12770"/>
    </source>
</evidence>
<dbReference type="Gene3D" id="1.25.40.10">
    <property type="entry name" value="Tetratricopeptide repeat domain"/>
    <property type="match status" value="3"/>
</dbReference>
<evidence type="ECO:0000256" key="1">
    <source>
        <dbReference type="SAM" id="SignalP"/>
    </source>
</evidence>
<feature type="chain" id="PRO_5002215415" description="CHAT domain-containing protein" evidence="1">
    <location>
        <begin position="17"/>
        <end position="1293"/>
    </location>
</feature>
<dbReference type="Pfam" id="PF13374">
    <property type="entry name" value="TPR_10"/>
    <property type="match status" value="3"/>
</dbReference>
<dbReference type="Pfam" id="PF12770">
    <property type="entry name" value="CHAT"/>
    <property type="match status" value="1"/>
</dbReference>
<dbReference type="EMBL" id="KN839864">
    <property type="protein sequence ID" value="KIJ61220.1"/>
    <property type="molecule type" value="Genomic_DNA"/>
</dbReference>